<dbReference type="EMBL" id="KK560450">
    <property type="protein sequence ID" value="KFW00940.1"/>
    <property type="molecule type" value="Genomic_DNA"/>
</dbReference>
<dbReference type="InterPro" id="IPR021190">
    <property type="entry name" value="Pept_M10A"/>
</dbReference>
<dbReference type="SMART" id="SM00235">
    <property type="entry name" value="ZnMc"/>
    <property type="match status" value="1"/>
</dbReference>
<feature type="binding site" evidence="16">
    <location>
        <position position="220"/>
    </location>
    <ligand>
        <name>Zn(2+)</name>
        <dbReference type="ChEBI" id="CHEBI:29105"/>
        <label>2</label>
        <note>catalytic</note>
    </ligand>
</feature>
<dbReference type="PANTHER" id="PTHR10201">
    <property type="entry name" value="MATRIX METALLOPROTEINASE"/>
    <property type="match status" value="1"/>
</dbReference>
<feature type="chain" id="PRO_5001887577" evidence="21">
    <location>
        <begin position="20"/>
        <end position="465"/>
    </location>
</feature>
<dbReference type="GO" id="GO:0030198">
    <property type="term" value="P:extracellular matrix organization"/>
    <property type="evidence" value="ECO:0007669"/>
    <property type="project" value="TreeGrafter"/>
</dbReference>
<keyword evidence="13" id="KW-0865">Zymogen</keyword>
<evidence type="ECO:0000256" key="19">
    <source>
        <dbReference type="PIRSR" id="PIRSR621190-5"/>
    </source>
</evidence>
<feature type="binding site" evidence="17">
    <location>
        <position position="329"/>
    </location>
    <ligand>
        <name>Ca(2+)</name>
        <dbReference type="ChEBI" id="CHEBI:29108"/>
        <label>4</label>
    </ligand>
</feature>
<evidence type="ECO:0000256" key="10">
    <source>
        <dbReference type="ARBA" id="ARBA00022833"/>
    </source>
</evidence>
<feature type="binding site" evidence="17">
    <location>
        <position position="158"/>
    </location>
    <ligand>
        <name>Ca(2+)</name>
        <dbReference type="ChEBI" id="CHEBI:29108"/>
        <label>2</label>
    </ligand>
</feature>
<dbReference type="SUPFAM" id="SSF55486">
    <property type="entry name" value="Metalloproteases ('zincins'), catalytic domain"/>
    <property type="match status" value="1"/>
</dbReference>
<feature type="short sequence motif" description="Cysteine switch" evidence="19">
    <location>
        <begin position="90"/>
        <end position="97"/>
    </location>
</feature>
<evidence type="ECO:0000256" key="4">
    <source>
        <dbReference type="ARBA" id="ARBA00022530"/>
    </source>
</evidence>
<dbReference type="GO" id="GO:0008270">
    <property type="term" value="F:zinc ion binding"/>
    <property type="evidence" value="ECO:0007669"/>
    <property type="project" value="InterPro"/>
</dbReference>
<evidence type="ECO:0000256" key="8">
    <source>
        <dbReference type="ARBA" id="ARBA00022737"/>
    </source>
</evidence>
<evidence type="ECO:0000256" key="15">
    <source>
        <dbReference type="PIRSR" id="PIRSR001191-1"/>
    </source>
</evidence>
<dbReference type="InterPro" id="IPR021158">
    <property type="entry name" value="Pept_M10A_Zn_BS"/>
</dbReference>
<dbReference type="InterPro" id="IPR036375">
    <property type="entry name" value="Hemopexin-like_dom_sf"/>
</dbReference>
<comment type="cofactor">
    <cofactor evidence="17">
        <name>Ca(2+)</name>
        <dbReference type="ChEBI" id="CHEBI:29108"/>
    </cofactor>
    <text evidence="17">Can bind about 5 Ca(2+) ions per subunit.</text>
</comment>
<feature type="active site" evidence="15">
    <location>
        <position position="221"/>
    </location>
</feature>
<dbReference type="CDD" id="cd00094">
    <property type="entry name" value="HX"/>
    <property type="match status" value="1"/>
</dbReference>
<dbReference type="InterPro" id="IPR000585">
    <property type="entry name" value="Hemopexin-like_dom"/>
</dbReference>
<dbReference type="Proteomes" id="UP000054232">
    <property type="component" value="Unassembled WGS sequence"/>
</dbReference>
<comment type="similarity">
    <text evidence="2">Belongs to the peptidase M10A family.</text>
</comment>
<feature type="binding site" evidence="17">
    <location>
        <position position="175"/>
    </location>
    <ligand>
        <name>Ca(2+)</name>
        <dbReference type="ChEBI" id="CHEBI:29108"/>
        <label>3</label>
    </ligand>
</feature>
<evidence type="ECO:0000256" key="18">
    <source>
        <dbReference type="PIRSR" id="PIRSR621190-3"/>
    </source>
</evidence>
<dbReference type="SUPFAM" id="SSF50923">
    <property type="entry name" value="Hemopexin-like domain"/>
    <property type="match status" value="1"/>
</dbReference>
<keyword evidence="11 17" id="KW-0106">Calcium</keyword>
<proteinExistence type="inferred from homology"/>
<feature type="domain" description="Peptidase metallopeptidase" evidence="22">
    <location>
        <begin position="105"/>
        <end position="266"/>
    </location>
</feature>
<feature type="repeat" description="Hemopexin" evidence="20">
    <location>
        <begin position="373"/>
        <end position="421"/>
    </location>
</feature>
<dbReference type="InterPro" id="IPR001818">
    <property type="entry name" value="Pept_M10_metallopeptidase"/>
</dbReference>
<feature type="binding site" evidence="17">
    <location>
        <position position="124"/>
    </location>
    <ligand>
        <name>Ca(2+)</name>
        <dbReference type="ChEBI" id="CHEBI:29108"/>
        <label>1</label>
    </ligand>
</feature>
<evidence type="ECO:0000256" key="20">
    <source>
        <dbReference type="PROSITE-ProRule" id="PRU01011"/>
    </source>
</evidence>
<dbReference type="GO" id="GO:0004222">
    <property type="term" value="F:metalloendopeptidase activity"/>
    <property type="evidence" value="ECO:0007669"/>
    <property type="project" value="InterPro"/>
</dbReference>
<reference evidence="23 24" key="1">
    <citation type="submission" date="2014-04" db="EMBL/GenBank/DDBJ databases">
        <title>Genome evolution of avian class.</title>
        <authorList>
            <person name="Zhang G."/>
            <person name="Li C."/>
        </authorList>
    </citation>
    <scope>NUCLEOTIDE SEQUENCE [LARGE SCALE GENOMIC DNA]</scope>
    <source>
        <strain evidence="23">BGI_N326</strain>
    </source>
</reference>
<keyword evidence="6 16" id="KW-0479">Metal-binding</keyword>
<feature type="binding site" evidence="17">
    <location>
        <position position="194"/>
    </location>
    <ligand>
        <name>Ca(2+)</name>
        <dbReference type="ChEBI" id="CHEBI:29108"/>
        <label>2</label>
    </ligand>
</feature>
<keyword evidence="14 18" id="KW-1015">Disulfide bond</keyword>
<evidence type="ECO:0000256" key="7">
    <source>
        <dbReference type="ARBA" id="ARBA00022729"/>
    </source>
</evidence>
<dbReference type="AlphaFoldDB" id="A0A093IE04"/>
<evidence type="ECO:0000256" key="9">
    <source>
        <dbReference type="ARBA" id="ARBA00022801"/>
    </source>
</evidence>
<dbReference type="Pfam" id="PF00045">
    <property type="entry name" value="Hemopexin"/>
    <property type="match status" value="4"/>
</dbReference>
<dbReference type="FunFam" id="3.40.390.10:FF:000007">
    <property type="entry name" value="Collagenase 3"/>
    <property type="match status" value="1"/>
</dbReference>
<dbReference type="FunFam" id="2.110.10.10:FF:000002">
    <property type="entry name" value="Matrix metallopeptidase 3"/>
    <property type="match status" value="1"/>
</dbReference>
<feature type="binding site" evidence="16">
    <location>
        <position position="224"/>
    </location>
    <ligand>
        <name>Zn(2+)</name>
        <dbReference type="ChEBI" id="CHEBI:29105"/>
        <label>2</label>
        <note>catalytic</note>
    </ligand>
</feature>
<dbReference type="MEROPS" id="M10.013"/>
<dbReference type="PROSITE" id="PS51642">
    <property type="entry name" value="HEMOPEXIN_2"/>
    <property type="match status" value="4"/>
</dbReference>
<feature type="binding site" evidence="17">
    <location>
        <position position="176"/>
    </location>
    <ligand>
        <name>Ca(2+)</name>
        <dbReference type="ChEBI" id="CHEBI:29108"/>
        <label>3</label>
    </ligand>
</feature>
<dbReference type="SUPFAM" id="SSF47090">
    <property type="entry name" value="PGBD-like"/>
    <property type="match status" value="1"/>
</dbReference>
<feature type="binding site" evidence="17">
    <location>
        <position position="183"/>
    </location>
    <ligand>
        <name>Zn(2+)</name>
        <dbReference type="ChEBI" id="CHEBI:29105"/>
        <label>1</label>
    </ligand>
</feature>
<comment type="subcellular location">
    <subcellularLocation>
        <location evidence="1">Secreted</location>
        <location evidence="1">Extracellular space</location>
        <location evidence="1">Extracellular matrix</location>
    </subcellularLocation>
</comment>
<feature type="binding site" evidence="17">
    <location>
        <position position="331"/>
    </location>
    <ligand>
        <name>Ca(2+)</name>
        <dbReference type="ChEBI" id="CHEBI:29108"/>
        <label>5</label>
    </ligand>
</feature>
<evidence type="ECO:0000256" key="5">
    <source>
        <dbReference type="ARBA" id="ARBA00022670"/>
    </source>
</evidence>
<dbReference type="PROSITE" id="PS51257">
    <property type="entry name" value="PROKAR_LIPOPROTEIN"/>
    <property type="match status" value="1"/>
</dbReference>
<dbReference type="GO" id="GO:0030574">
    <property type="term" value="P:collagen catabolic process"/>
    <property type="evidence" value="ECO:0007669"/>
    <property type="project" value="TreeGrafter"/>
</dbReference>
<evidence type="ECO:0000256" key="17">
    <source>
        <dbReference type="PIRSR" id="PIRSR621190-2"/>
    </source>
</evidence>
<evidence type="ECO:0000256" key="13">
    <source>
        <dbReference type="ARBA" id="ARBA00023145"/>
    </source>
</evidence>
<dbReference type="InterPro" id="IPR002477">
    <property type="entry name" value="Peptidoglycan-bd-like"/>
</dbReference>
<evidence type="ECO:0000256" key="6">
    <source>
        <dbReference type="ARBA" id="ARBA00022723"/>
    </source>
</evidence>
<dbReference type="GO" id="GO:0006508">
    <property type="term" value="P:proteolysis"/>
    <property type="evidence" value="ECO:0007669"/>
    <property type="project" value="UniProtKB-KW"/>
</dbReference>
<evidence type="ECO:0000259" key="22">
    <source>
        <dbReference type="SMART" id="SM00235"/>
    </source>
</evidence>
<accession>A0A093IE04</accession>
<dbReference type="PANTHER" id="PTHR10201:SF267">
    <property type="entry name" value="MACROPHAGE METALLOELASTASE"/>
    <property type="match status" value="1"/>
</dbReference>
<evidence type="ECO:0000256" key="3">
    <source>
        <dbReference type="ARBA" id="ARBA00022525"/>
    </source>
</evidence>
<evidence type="ECO:0000256" key="1">
    <source>
        <dbReference type="ARBA" id="ARBA00004498"/>
    </source>
</evidence>
<dbReference type="Gene3D" id="2.110.10.10">
    <property type="entry name" value="Hemopexin-like domain"/>
    <property type="match status" value="1"/>
</dbReference>
<dbReference type="InterPro" id="IPR033739">
    <property type="entry name" value="M10A_MMP"/>
</dbReference>
<dbReference type="Gene3D" id="3.40.390.10">
    <property type="entry name" value="Collagenase (Catalytic Domain)"/>
    <property type="match status" value="1"/>
</dbReference>
<evidence type="ECO:0000313" key="23">
    <source>
        <dbReference type="EMBL" id="KFW00940.1"/>
    </source>
</evidence>
<feature type="binding site" evidence="17">
    <location>
        <position position="238"/>
    </location>
    <ligand>
        <name>Zn(2+)</name>
        <dbReference type="ChEBI" id="CHEBI:29105"/>
        <label>2</label>
        <note>catalytic</note>
    </ligand>
</feature>
<dbReference type="InterPro" id="IPR024079">
    <property type="entry name" value="MetalloPept_cat_dom_sf"/>
</dbReference>
<keyword evidence="12" id="KW-0482">Metalloprotease</keyword>
<evidence type="ECO:0000313" key="24">
    <source>
        <dbReference type="Proteomes" id="UP000054232"/>
    </source>
</evidence>
<evidence type="ECO:0000256" key="14">
    <source>
        <dbReference type="ARBA" id="ARBA00023157"/>
    </source>
</evidence>
<dbReference type="CDD" id="cd04278">
    <property type="entry name" value="ZnMc_MMP"/>
    <property type="match status" value="1"/>
</dbReference>
<feature type="binding site" evidence="17">
    <location>
        <position position="198"/>
    </location>
    <ligand>
        <name>Ca(2+)</name>
        <dbReference type="ChEBI" id="CHEBI:29108"/>
        <label>3</label>
    </ligand>
</feature>
<organism evidence="23 24">
    <name type="scientific">Eurypyga helias</name>
    <name type="common">Sunbittern</name>
    <name type="synonym">Ardea helias</name>
    <dbReference type="NCBI Taxonomy" id="54383"/>
    <lineage>
        <taxon>Eukaryota</taxon>
        <taxon>Metazoa</taxon>
        <taxon>Chordata</taxon>
        <taxon>Craniata</taxon>
        <taxon>Vertebrata</taxon>
        <taxon>Euteleostomi</taxon>
        <taxon>Archelosauria</taxon>
        <taxon>Archosauria</taxon>
        <taxon>Dinosauria</taxon>
        <taxon>Saurischia</taxon>
        <taxon>Theropoda</taxon>
        <taxon>Coelurosauria</taxon>
        <taxon>Aves</taxon>
        <taxon>Neognathae</taxon>
        <taxon>Neoaves</taxon>
        <taxon>Phaethontimorphae</taxon>
        <taxon>Eurypygiformes</taxon>
        <taxon>Eurypygidae</taxon>
        <taxon>Eurypyga</taxon>
    </lineage>
</organism>
<feature type="binding site" evidence="17">
    <location>
        <position position="192"/>
    </location>
    <ligand>
        <name>Ca(2+)</name>
        <dbReference type="ChEBI" id="CHEBI:29108"/>
        <label>2</label>
    </ligand>
</feature>
<feature type="repeat" description="Hemopexin" evidence="20">
    <location>
        <begin position="422"/>
        <end position="465"/>
    </location>
</feature>
<sequence>MRTKILPFLGLLYVACSCAFPVVPEKEQEDMQFAKKYLENFYDFKEEKNSLFKSKNLNLMADKIREMQSFFGLEVTGELNHKTLDMMKQPRCGIPDVRSYSTFPQSPRWRKEDVTYRILNYTPDMLQADVEEAIAKAFQLWSSVTPLRFTRLYSGTADIMISFAAGFHGDFYSFDGPGGTLAHAYPPGSGIGGDAHFDEDENWTKFTTYSGYNLFLVAAHELGHSLGLGHSNVFGALMYPIYMARDTRDYRLPQDDINGIQALYETTPSKTPARPEDCDPHLTFDAITTLRGETLFFKGSYIWRKSPYFSDIEHDTISSFWPSLVAGFDAAYEVDKKDRVIFFKDDQYWAVSGYSIEQGFPKPIQNLGFPTSVGKIDAAVHDHNTKKTYFFVGNKYWSFNENTQSMERGYPRKIAADFHGIGHAVDAALQKNGYFYFFHGSNQYEVDIKNKKLIRIMKSNSWFNC</sequence>
<comment type="cofactor">
    <cofactor evidence="17">
        <name>Zn(2+)</name>
        <dbReference type="ChEBI" id="CHEBI:29105"/>
    </cofactor>
    <text evidence="17">Binds 2 Zn(2+) ions per subunit.</text>
</comment>
<feature type="binding site" evidence="17">
    <location>
        <position position="170"/>
    </location>
    <ligand>
        <name>Zn(2+)</name>
        <dbReference type="ChEBI" id="CHEBI:29105"/>
        <label>1</label>
    </ligand>
</feature>
<feature type="binding site" evidence="17">
    <location>
        <position position="196"/>
    </location>
    <ligand>
        <name>Zn(2+)</name>
        <dbReference type="ChEBI" id="CHEBI:29105"/>
        <label>1</label>
    </ligand>
</feature>
<dbReference type="InterPro" id="IPR036365">
    <property type="entry name" value="PGBD-like_sf"/>
</dbReference>
<feature type="signal peptide" evidence="21">
    <location>
        <begin position="1"/>
        <end position="19"/>
    </location>
</feature>
<keyword evidence="10 16" id="KW-0862">Zinc</keyword>
<dbReference type="InterPro" id="IPR018487">
    <property type="entry name" value="Hemopexin-like_repeat"/>
</dbReference>
<feature type="binding site" description="in inhibited form" evidence="17">
    <location>
        <position position="92"/>
    </location>
    <ligand>
        <name>Zn(2+)</name>
        <dbReference type="ChEBI" id="CHEBI:29105"/>
        <label>2</label>
        <note>catalytic</note>
    </ligand>
</feature>
<evidence type="ECO:0000256" key="16">
    <source>
        <dbReference type="PIRSR" id="PIRSR001191-2"/>
    </source>
</evidence>
<feature type="binding site" evidence="17">
    <location>
        <position position="168"/>
    </location>
    <ligand>
        <name>Zn(2+)</name>
        <dbReference type="ChEBI" id="CHEBI:29105"/>
        <label>1</label>
    </ligand>
</feature>
<keyword evidence="7 21" id="KW-0732">Signal</keyword>
<feature type="binding site" evidence="17">
    <location>
        <position position="287"/>
    </location>
    <ligand>
        <name>Ca(2+)</name>
        <dbReference type="ChEBI" id="CHEBI:29108"/>
        <label>5</label>
    </ligand>
</feature>
<evidence type="ECO:0000256" key="11">
    <source>
        <dbReference type="ARBA" id="ARBA00022837"/>
    </source>
</evidence>
<dbReference type="SMART" id="SM00120">
    <property type="entry name" value="HX"/>
    <property type="match status" value="4"/>
</dbReference>
<dbReference type="Pfam" id="PF00413">
    <property type="entry name" value="Peptidase_M10"/>
    <property type="match status" value="1"/>
</dbReference>
<keyword evidence="4" id="KW-0272">Extracellular matrix</keyword>
<dbReference type="PIRSF" id="PIRSF001191">
    <property type="entry name" value="Peptidase_M10A_matrix"/>
    <property type="match status" value="1"/>
</dbReference>
<keyword evidence="3" id="KW-0964">Secreted</keyword>
<name>A0A093IE04_EURHL</name>
<feature type="binding site" evidence="17">
    <location>
        <position position="201"/>
    </location>
    <ligand>
        <name>Ca(2+)</name>
        <dbReference type="ChEBI" id="CHEBI:29108"/>
        <label>3</label>
    </ligand>
</feature>
<keyword evidence="24" id="KW-1185">Reference proteome</keyword>
<evidence type="ECO:0000256" key="2">
    <source>
        <dbReference type="ARBA" id="ARBA00010370"/>
    </source>
</evidence>
<feature type="binding site" evidence="16">
    <location>
        <position position="230"/>
    </location>
    <ligand>
        <name>Zn(2+)</name>
        <dbReference type="ChEBI" id="CHEBI:29105"/>
        <label>2</label>
        <note>catalytic</note>
    </ligand>
</feature>
<evidence type="ECO:0000256" key="21">
    <source>
        <dbReference type="SAM" id="SignalP"/>
    </source>
</evidence>
<feature type="repeat" description="Hemopexin" evidence="20">
    <location>
        <begin position="325"/>
        <end position="371"/>
    </location>
</feature>
<protein>
    <submittedName>
        <fullName evidence="23">Stromelysin-2</fullName>
    </submittedName>
</protein>
<dbReference type="Pfam" id="PF01471">
    <property type="entry name" value="PG_binding_1"/>
    <property type="match status" value="1"/>
</dbReference>
<feature type="disulfide bond" evidence="18">
    <location>
        <begin position="278"/>
        <end position="465"/>
    </location>
</feature>
<feature type="binding site" evidence="17">
    <location>
        <position position="201"/>
    </location>
    <ligand>
        <name>Ca(2+)</name>
        <dbReference type="ChEBI" id="CHEBI:29108"/>
        <label>1</label>
    </ligand>
</feature>
<feature type="binding site" evidence="17">
    <location>
        <position position="379"/>
    </location>
    <ligand>
        <name>Ca(2+)</name>
        <dbReference type="ChEBI" id="CHEBI:29108"/>
        <label>5</label>
    </ligand>
</feature>
<feature type="repeat" description="Hemopexin" evidence="20">
    <location>
        <begin position="275"/>
        <end position="324"/>
    </location>
</feature>
<dbReference type="PRINTS" id="PR00138">
    <property type="entry name" value="MATRIXIN"/>
</dbReference>
<keyword evidence="9" id="KW-0378">Hydrolase</keyword>
<keyword evidence="8" id="KW-0677">Repeat</keyword>
<keyword evidence="5" id="KW-0645">Protease</keyword>
<evidence type="ECO:0000256" key="12">
    <source>
        <dbReference type="ARBA" id="ARBA00023049"/>
    </source>
</evidence>
<feature type="binding site" evidence="17">
    <location>
        <position position="285"/>
    </location>
    <ligand>
        <name>Ca(2+)</name>
        <dbReference type="ChEBI" id="CHEBI:29108"/>
        <label>4</label>
    </ligand>
</feature>
<feature type="binding site" evidence="17">
    <location>
        <position position="426"/>
    </location>
    <ligand>
        <name>Ca(2+)</name>
        <dbReference type="ChEBI" id="CHEBI:29108"/>
        <label>4</label>
    </ligand>
</feature>
<dbReference type="GO" id="GO:0031012">
    <property type="term" value="C:extracellular matrix"/>
    <property type="evidence" value="ECO:0007669"/>
    <property type="project" value="InterPro"/>
</dbReference>
<dbReference type="InterPro" id="IPR006026">
    <property type="entry name" value="Peptidase_Metallo"/>
</dbReference>
<dbReference type="PROSITE" id="PS00546">
    <property type="entry name" value="CYSTEINE_SWITCH"/>
    <property type="match status" value="1"/>
</dbReference>
<gene>
    <name evidence="23" type="ORF">N326_07419</name>
</gene>